<evidence type="ECO:0000313" key="1">
    <source>
        <dbReference type="EMBL" id="DAF58727.1"/>
    </source>
</evidence>
<protein>
    <submittedName>
        <fullName evidence="1">Uncharacterized protein</fullName>
    </submittedName>
</protein>
<organism evidence="1">
    <name type="scientific">Siphoviridae sp. ctxMM9</name>
    <dbReference type="NCBI Taxonomy" id="2827973"/>
    <lineage>
        <taxon>Viruses</taxon>
        <taxon>Duplodnaviria</taxon>
        <taxon>Heunggongvirae</taxon>
        <taxon>Uroviricota</taxon>
        <taxon>Caudoviricetes</taxon>
    </lineage>
</organism>
<reference evidence="1" key="1">
    <citation type="journal article" date="2021" name="Proc. Natl. Acad. Sci. U.S.A.">
        <title>A Catalog of Tens of Thousands of Viruses from Human Metagenomes Reveals Hidden Associations with Chronic Diseases.</title>
        <authorList>
            <person name="Tisza M.J."/>
            <person name="Buck C.B."/>
        </authorList>
    </citation>
    <scope>NUCLEOTIDE SEQUENCE</scope>
    <source>
        <strain evidence="1">CtxMM9</strain>
    </source>
</reference>
<sequence length="75" mass="8866">MNRELYEQMKKYFDLPFGVHDCPSIHSCGFTYLTTYENDAAAEKLIDWYAAHRPHFKGRITHTEEKSTLVISRKK</sequence>
<dbReference type="EMBL" id="BK032759">
    <property type="protein sequence ID" value="DAF58727.1"/>
    <property type="molecule type" value="Genomic_DNA"/>
</dbReference>
<name>A0A8S5T6W8_9CAUD</name>
<proteinExistence type="predicted"/>
<accession>A0A8S5T6W8</accession>